<evidence type="ECO:0000313" key="3">
    <source>
        <dbReference type="Proteomes" id="UP001307889"/>
    </source>
</evidence>
<name>A0ABN7A8X0_9HEMI</name>
<feature type="region of interest" description="Disordered" evidence="1">
    <location>
        <begin position="1"/>
        <end position="65"/>
    </location>
</feature>
<feature type="compositionally biased region" description="Basic and acidic residues" evidence="1">
    <location>
        <begin position="18"/>
        <end position="29"/>
    </location>
</feature>
<organism evidence="2 3">
    <name type="scientific">Nesidiocoris tenuis</name>
    <dbReference type="NCBI Taxonomy" id="355587"/>
    <lineage>
        <taxon>Eukaryota</taxon>
        <taxon>Metazoa</taxon>
        <taxon>Ecdysozoa</taxon>
        <taxon>Arthropoda</taxon>
        <taxon>Hexapoda</taxon>
        <taxon>Insecta</taxon>
        <taxon>Pterygota</taxon>
        <taxon>Neoptera</taxon>
        <taxon>Paraneoptera</taxon>
        <taxon>Hemiptera</taxon>
        <taxon>Heteroptera</taxon>
        <taxon>Panheteroptera</taxon>
        <taxon>Cimicomorpha</taxon>
        <taxon>Miridae</taxon>
        <taxon>Dicyphina</taxon>
        <taxon>Nesidiocoris</taxon>
    </lineage>
</organism>
<keyword evidence="3" id="KW-1185">Reference proteome</keyword>
<proteinExistence type="predicted"/>
<evidence type="ECO:0000256" key="1">
    <source>
        <dbReference type="SAM" id="MobiDB-lite"/>
    </source>
</evidence>
<reference evidence="2 3" key="1">
    <citation type="submission" date="2023-09" db="EMBL/GenBank/DDBJ databases">
        <title>Nesidiocoris tenuis whole genome shotgun sequence.</title>
        <authorList>
            <person name="Shibata T."/>
            <person name="Shimoda M."/>
            <person name="Kobayashi T."/>
            <person name="Uehara T."/>
        </authorList>
    </citation>
    <scope>NUCLEOTIDE SEQUENCE [LARGE SCALE GENOMIC DNA]</scope>
    <source>
        <strain evidence="2 3">Japan</strain>
    </source>
</reference>
<evidence type="ECO:0000313" key="2">
    <source>
        <dbReference type="EMBL" id="BES87331.1"/>
    </source>
</evidence>
<sequence length="93" mass="9946">MTPTTRTFPIFTAPMRTNPRETYGDDRRAGRGPPGDAVCRRASRPSPVVGIAERTDNPAGRAATPTPQCVCNTSTFIITLERKAPLAFGSGGR</sequence>
<gene>
    <name evidence="2" type="ORF">NTJ_00136</name>
</gene>
<dbReference type="Proteomes" id="UP001307889">
    <property type="component" value="Chromosome 1"/>
</dbReference>
<accession>A0ABN7A8X0</accession>
<dbReference type="EMBL" id="AP028909">
    <property type="protein sequence ID" value="BES87331.1"/>
    <property type="molecule type" value="Genomic_DNA"/>
</dbReference>
<protein>
    <submittedName>
        <fullName evidence="2">Uncharacterized protein</fullName>
    </submittedName>
</protein>